<evidence type="ECO:0000256" key="6">
    <source>
        <dbReference type="ARBA" id="ARBA00023136"/>
    </source>
</evidence>
<accession>A0A544UD36</accession>
<evidence type="ECO:0000313" key="10">
    <source>
        <dbReference type="Proteomes" id="UP000317944"/>
    </source>
</evidence>
<evidence type="ECO:0000256" key="1">
    <source>
        <dbReference type="ARBA" id="ARBA00004141"/>
    </source>
</evidence>
<keyword evidence="4" id="KW-0029">Amino-acid transport</keyword>
<feature type="transmembrane region" description="Helical" evidence="7">
    <location>
        <begin position="64"/>
        <end position="89"/>
    </location>
</feature>
<reference evidence="9 10" key="1">
    <citation type="submission" date="2018-03" db="EMBL/GenBank/DDBJ databases">
        <title>Aerobic endospore-forming bacteria genome sequencing and assembly.</title>
        <authorList>
            <person name="Cavalcante D.A."/>
            <person name="Driks A."/>
            <person name="Putonti C."/>
            <person name="De-Souza M.T."/>
        </authorList>
    </citation>
    <scope>NUCLEOTIDE SEQUENCE [LARGE SCALE GENOMIC DNA]</scope>
    <source>
        <strain evidence="9 10">SDF0037</strain>
    </source>
</reference>
<evidence type="ECO:0000259" key="8">
    <source>
        <dbReference type="Pfam" id="PF00324"/>
    </source>
</evidence>
<dbReference type="PANTHER" id="PTHR43341">
    <property type="entry name" value="AMINO ACID PERMEASE"/>
    <property type="match status" value="1"/>
</dbReference>
<dbReference type="GO" id="GO:0016020">
    <property type="term" value="C:membrane"/>
    <property type="evidence" value="ECO:0007669"/>
    <property type="project" value="UniProtKB-SubCell"/>
</dbReference>
<dbReference type="Proteomes" id="UP000317944">
    <property type="component" value="Unassembled WGS sequence"/>
</dbReference>
<dbReference type="InterPro" id="IPR004840">
    <property type="entry name" value="Amino_acid_permease_CS"/>
</dbReference>
<feature type="transmembrane region" description="Helical" evidence="7">
    <location>
        <begin position="256"/>
        <end position="279"/>
    </location>
</feature>
<dbReference type="Pfam" id="PF00324">
    <property type="entry name" value="AA_permease"/>
    <property type="match status" value="1"/>
</dbReference>
<feature type="transmembrane region" description="Helical" evidence="7">
    <location>
        <begin position="352"/>
        <end position="373"/>
    </location>
</feature>
<dbReference type="InterPro" id="IPR004841">
    <property type="entry name" value="AA-permease/SLC12A_dom"/>
</dbReference>
<name>A0A544UD36_LYSSH</name>
<dbReference type="GO" id="GO:0015171">
    <property type="term" value="F:amino acid transmembrane transporter activity"/>
    <property type="evidence" value="ECO:0007669"/>
    <property type="project" value="TreeGrafter"/>
</dbReference>
<proteinExistence type="predicted"/>
<evidence type="ECO:0000256" key="4">
    <source>
        <dbReference type="ARBA" id="ARBA00022970"/>
    </source>
</evidence>
<feature type="transmembrane region" description="Helical" evidence="7">
    <location>
        <begin position="34"/>
        <end position="58"/>
    </location>
</feature>
<comment type="subcellular location">
    <subcellularLocation>
        <location evidence="1">Membrane</location>
        <topology evidence="1">Multi-pass membrane protein</topology>
    </subcellularLocation>
</comment>
<feature type="transmembrane region" description="Helical" evidence="7">
    <location>
        <begin position="424"/>
        <end position="443"/>
    </location>
</feature>
<comment type="caution">
    <text evidence="9">The sequence shown here is derived from an EMBL/GenBank/DDBJ whole genome shotgun (WGS) entry which is preliminary data.</text>
</comment>
<dbReference type="PANTHER" id="PTHR43341:SF1">
    <property type="entry name" value="GENERAL AMINO-ACID PERMEASE GAP1"/>
    <property type="match status" value="1"/>
</dbReference>
<evidence type="ECO:0000256" key="5">
    <source>
        <dbReference type="ARBA" id="ARBA00022989"/>
    </source>
</evidence>
<dbReference type="Gene3D" id="1.20.1740.10">
    <property type="entry name" value="Amino acid/polyamine transporter I"/>
    <property type="match status" value="1"/>
</dbReference>
<feature type="domain" description="Amino acid permease/ SLC12A" evidence="8">
    <location>
        <begin position="33"/>
        <end position="484"/>
    </location>
</feature>
<feature type="transmembrane region" description="Helical" evidence="7">
    <location>
        <begin position="101"/>
        <end position="123"/>
    </location>
</feature>
<dbReference type="InterPro" id="IPR050524">
    <property type="entry name" value="APC_YAT"/>
</dbReference>
<evidence type="ECO:0000313" key="9">
    <source>
        <dbReference type="EMBL" id="TQR30264.1"/>
    </source>
</evidence>
<feature type="transmembrane region" description="Helical" evidence="7">
    <location>
        <begin position="214"/>
        <end position="235"/>
    </location>
</feature>
<dbReference type="PROSITE" id="PS00218">
    <property type="entry name" value="AMINO_ACID_PERMEASE_1"/>
    <property type="match status" value="1"/>
</dbReference>
<organism evidence="9 10">
    <name type="scientific">Lysinibacillus sphaericus</name>
    <name type="common">Bacillus sphaericus</name>
    <dbReference type="NCBI Taxonomy" id="1421"/>
    <lineage>
        <taxon>Bacteria</taxon>
        <taxon>Bacillati</taxon>
        <taxon>Bacillota</taxon>
        <taxon>Bacilli</taxon>
        <taxon>Bacillales</taxon>
        <taxon>Bacillaceae</taxon>
        <taxon>Lysinibacillus</taxon>
    </lineage>
</organism>
<feature type="transmembrane region" description="Helical" evidence="7">
    <location>
        <begin position="143"/>
        <end position="161"/>
    </location>
</feature>
<feature type="transmembrane region" description="Helical" evidence="7">
    <location>
        <begin position="299"/>
        <end position="320"/>
    </location>
</feature>
<dbReference type="FunFam" id="1.20.1740.10:FF:000001">
    <property type="entry name" value="Amino acid permease"/>
    <property type="match status" value="1"/>
</dbReference>
<gene>
    <name evidence="9" type="ORF">C7Y47_16060</name>
</gene>
<evidence type="ECO:0000256" key="7">
    <source>
        <dbReference type="SAM" id="Phobius"/>
    </source>
</evidence>
<dbReference type="EMBL" id="SADV01000014">
    <property type="protein sequence ID" value="TQR30264.1"/>
    <property type="molecule type" value="Genomic_DNA"/>
</dbReference>
<protein>
    <submittedName>
        <fullName evidence="9">Amino acid permease</fullName>
    </submittedName>
</protein>
<sequence length="499" mass="54196">MVLKKENSISHEDSPIIIHQEEHGLKKGLKSRHLTMISIGGAIGTGLFLSSGAAISTAGPGGALLAYTLVGAMIFFVMTSLGELAAFMPTSGAFSTYGTKFVDPAFGFAIGWTYWFNWAMTIAAELSASTMIMKFWFPNSSSIVWSGSFLALIFLLNFLSVKGYGEGEYWLSLIKVSAIVIFIIVGLLMIFGIMGGEAVGFKNFTVDDAPFSGGILGVFIVFIAAGFSFQGTEIVGVAAGESENPAKNVPTAIKSVFWRILLFYVFAILVIGLIIPYTHPNLQSENVMVSPFTMVFEKAGFAFAASLMNAVILSAVLSAGNSSLYASTRMLYSMAKEGQAPKIFGKLNKRGVPVAGMILTCAVGMLAFLASFFGDGVVYIWLMNAIGITGFIFWLGISVSHYRFRKAYIAQGYSLDDLPYRAKWFPIGPIFAIACGLIVIIAQNFQAFMAEEIDWGSVIAAYLGIPFFLSLWLGYKIIKKTKIVNLKDVDFEFENNNLK</sequence>
<keyword evidence="6 7" id="KW-0472">Membrane</keyword>
<feature type="transmembrane region" description="Helical" evidence="7">
    <location>
        <begin position="379"/>
        <end position="404"/>
    </location>
</feature>
<keyword evidence="5 7" id="KW-1133">Transmembrane helix</keyword>
<dbReference type="PIRSF" id="PIRSF006060">
    <property type="entry name" value="AA_transporter"/>
    <property type="match status" value="1"/>
</dbReference>
<dbReference type="OrthoDB" id="9780162at2"/>
<keyword evidence="2" id="KW-0813">Transport</keyword>
<feature type="transmembrane region" description="Helical" evidence="7">
    <location>
        <begin position="173"/>
        <end position="194"/>
    </location>
</feature>
<evidence type="ECO:0000256" key="2">
    <source>
        <dbReference type="ARBA" id="ARBA00022448"/>
    </source>
</evidence>
<feature type="transmembrane region" description="Helical" evidence="7">
    <location>
        <begin position="455"/>
        <end position="475"/>
    </location>
</feature>
<dbReference type="AlphaFoldDB" id="A0A544UD36"/>
<keyword evidence="3 7" id="KW-0812">Transmembrane</keyword>
<evidence type="ECO:0000256" key="3">
    <source>
        <dbReference type="ARBA" id="ARBA00022692"/>
    </source>
</evidence>